<reference evidence="1 2" key="1">
    <citation type="submission" date="2018-03" db="EMBL/GenBank/DDBJ databases">
        <title>Ahniella affigens gen. nov., sp. nov., a gammaproteobacterium isolated from sandy soil near a stream.</title>
        <authorList>
            <person name="Ko Y."/>
            <person name="Kim J.-H."/>
        </authorList>
    </citation>
    <scope>NUCLEOTIDE SEQUENCE [LARGE SCALE GENOMIC DNA]</scope>
    <source>
        <strain evidence="1 2">D13</strain>
    </source>
</reference>
<dbReference type="Pfam" id="PF07166">
    <property type="entry name" value="DUF1398"/>
    <property type="match status" value="1"/>
</dbReference>
<dbReference type="KEGG" id="xba:C7S18_07195"/>
<dbReference type="InterPro" id="IPR009833">
    <property type="entry name" value="DUF1398"/>
</dbReference>
<dbReference type="Proteomes" id="UP000241074">
    <property type="component" value="Chromosome"/>
</dbReference>
<gene>
    <name evidence="1" type="ORF">C7S18_07195</name>
</gene>
<dbReference type="InterPro" id="IPR036696">
    <property type="entry name" value="YdfO-like_sf"/>
</dbReference>
<evidence type="ECO:0000313" key="2">
    <source>
        <dbReference type="Proteomes" id="UP000241074"/>
    </source>
</evidence>
<keyword evidence="2" id="KW-1185">Reference proteome</keyword>
<dbReference type="SUPFAM" id="SSF160419">
    <property type="entry name" value="YdfO-like"/>
    <property type="match status" value="1"/>
</dbReference>
<reference evidence="1 2" key="2">
    <citation type="submission" date="2018-03" db="EMBL/GenBank/DDBJ databases">
        <authorList>
            <person name="Keele B.F."/>
        </authorList>
    </citation>
    <scope>NUCLEOTIDE SEQUENCE [LARGE SCALE GENOMIC DNA]</scope>
    <source>
        <strain evidence="1 2">D13</strain>
    </source>
</reference>
<evidence type="ECO:0000313" key="1">
    <source>
        <dbReference type="EMBL" id="AVP96993.1"/>
    </source>
</evidence>
<dbReference type="Gene3D" id="3.30.1810.10">
    <property type="entry name" value="YdfO-like"/>
    <property type="match status" value="1"/>
</dbReference>
<organism evidence="1 2">
    <name type="scientific">Ahniella affigens</name>
    <dbReference type="NCBI Taxonomy" id="2021234"/>
    <lineage>
        <taxon>Bacteria</taxon>
        <taxon>Pseudomonadati</taxon>
        <taxon>Pseudomonadota</taxon>
        <taxon>Gammaproteobacteria</taxon>
        <taxon>Lysobacterales</taxon>
        <taxon>Rhodanobacteraceae</taxon>
        <taxon>Ahniella</taxon>
    </lineage>
</organism>
<protein>
    <submittedName>
        <fullName evidence="1">DUF1398 domain-containing protein</fullName>
    </submittedName>
</protein>
<accession>A0A2P1PQ72</accession>
<proteinExistence type="predicted"/>
<dbReference type="OrthoDB" id="5954591at2"/>
<name>A0A2P1PQ72_9GAMM</name>
<dbReference type="EMBL" id="CP027860">
    <property type="protein sequence ID" value="AVP96993.1"/>
    <property type="molecule type" value="Genomic_DNA"/>
</dbReference>
<dbReference type="AlphaFoldDB" id="A0A2P1PQ72"/>
<sequence length="131" mass="14479">MNDTTRAAIQATFDASNQGTIHFGQVIGQLVAAGVESYHVDYRSGRTTYYLPDGSTADFSFERPTEGIAEPFDANALRATIVAAQQGQVMYPEFKPRSQRAGCAAYTVWITGRHVTYLGRRGETHVERFPD</sequence>
<dbReference type="RefSeq" id="WP_106890918.1">
    <property type="nucleotide sequence ID" value="NZ_CP027860.1"/>
</dbReference>